<dbReference type="AlphaFoldDB" id="A0A2I1HTT8"/>
<accession>A0A2I1HTT8</accession>
<dbReference type="EMBL" id="LLXI01006838">
    <property type="protein sequence ID" value="PKY62301.1"/>
    <property type="molecule type" value="Genomic_DNA"/>
</dbReference>
<dbReference type="VEuPathDB" id="FungiDB:FUN_018800"/>
<organism evidence="1 2">
    <name type="scientific">Rhizophagus irregularis</name>
    <dbReference type="NCBI Taxonomy" id="588596"/>
    <lineage>
        <taxon>Eukaryota</taxon>
        <taxon>Fungi</taxon>
        <taxon>Fungi incertae sedis</taxon>
        <taxon>Mucoromycota</taxon>
        <taxon>Glomeromycotina</taxon>
        <taxon>Glomeromycetes</taxon>
        <taxon>Glomerales</taxon>
        <taxon>Glomeraceae</taxon>
        <taxon>Rhizophagus</taxon>
    </lineage>
</organism>
<protein>
    <submittedName>
        <fullName evidence="1">Uncharacterized protein</fullName>
    </submittedName>
</protein>
<evidence type="ECO:0000313" key="2">
    <source>
        <dbReference type="Proteomes" id="UP000234323"/>
    </source>
</evidence>
<evidence type="ECO:0000313" key="1">
    <source>
        <dbReference type="EMBL" id="PKY62301.1"/>
    </source>
</evidence>
<sequence length="84" mass="8981">MSNLLRPIRHIAQNWKLNKLAKKAGVAVAGCRNGVAVQTKAAVVANLVTNGATNYKNKDILFTFRDGGAIELGVKMLMPKDGTS</sequence>
<gene>
    <name evidence="1" type="ORF">RhiirA4_488550</name>
</gene>
<comment type="caution">
    <text evidence="1">The sequence shown here is derived from an EMBL/GenBank/DDBJ whole genome shotgun (WGS) entry which is preliminary data.</text>
</comment>
<keyword evidence="2" id="KW-1185">Reference proteome</keyword>
<dbReference type="Proteomes" id="UP000234323">
    <property type="component" value="Unassembled WGS sequence"/>
</dbReference>
<reference evidence="1 2" key="1">
    <citation type="submission" date="2015-10" db="EMBL/GenBank/DDBJ databases">
        <title>Genome analyses suggest a sexual origin of heterokaryosis in a supposedly ancient asexual fungus.</title>
        <authorList>
            <person name="Ropars J."/>
            <person name="Sedzielewska K."/>
            <person name="Noel J."/>
            <person name="Charron P."/>
            <person name="Farinelli L."/>
            <person name="Marton T."/>
            <person name="Kruger M."/>
            <person name="Pelin A."/>
            <person name="Brachmann A."/>
            <person name="Corradi N."/>
        </authorList>
    </citation>
    <scope>NUCLEOTIDE SEQUENCE [LARGE SCALE GENOMIC DNA]</scope>
    <source>
        <strain evidence="1 2">A4</strain>
    </source>
</reference>
<name>A0A2I1HTT8_9GLOM</name>
<proteinExistence type="predicted"/>
<dbReference type="OrthoDB" id="2305202at2759"/>